<feature type="compositionally biased region" description="Basic residues" evidence="4">
    <location>
        <begin position="491"/>
        <end position="503"/>
    </location>
</feature>
<dbReference type="Pfam" id="PF22936">
    <property type="entry name" value="Pol_BBD"/>
    <property type="match status" value="1"/>
</dbReference>
<feature type="domain" description="Retrovirus-related Pol polyprotein from transposon TNT 1-94-like beta-barrel" evidence="7">
    <location>
        <begin position="555"/>
        <end position="627"/>
    </location>
</feature>
<dbReference type="InterPro" id="IPR039537">
    <property type="entry name" value="Retrotran_Ty1/copia-like"/>
</dbReference>
<dbReference type="Pfam" id="PF13976">
    <property type="entry name" value="gag_pre-integrs"/>
    <property type="match status" value="1"/>
</dbReference>
<dbReference type="EMBL" id="BKCJ010099233">
    <property type="protein sequence ID" value="GEX28022.1"/>
    <property type="molecule type" value="Genomic_DNA"/>
</dbReference>
<evidence type="ECO:0000256" key="3">
    <source>
        <dbReference type="ARBA" id="ARBA00022801"/>
    </source>
</evidence>
<gene>
    <name evidence="8" type="ORF">Tci_299132</name>
    <name evidence="9" type="ORF">Tci_299997</name>
</gene>
<feature type="domain" description="GAG-pre-integrase" evidence="6">
    <location>
        <begin position="662"/>
        <end position="735"/>
    </location>
</feature>
<feature type="region of interest" description="Disordered" evidence="4">
    <location>
        <begin position="1"/>
        <end position="24"/>
    </location>
</feature>
<dbReference type="GO" id="GO:0003676">
    <property type="term" value="F:nucleic acid binding"/>
    <property type="evidence" value="ECO:0007669"/>
    <property type="project" value="InterPro"/>
</dbReference>
<evidence type="ECO:0000259" key="7">
    <source>
        <dbReference type="Pfam" id="PF22936"/>
    </source>
</evidence>
<dbReference type="InterPro" id="IPR036397">
    <property type="entry name" value="RNaseH_sf"/>
</dbReference>
<evidence type="ECO:0000259" key="5">
    <source>
        <dbReference type="Pfam" id="PF07727"/>
    </source>
</evidence>
<dbReference type="AlphaFoldDB" id="A0A699H545"/>
<dbReference type="InterPro" id="IPR054722">
    <property type="entry name" value="PolX-like_BBD"/>
</dbReference>
<feature type="region of interest" description="Disordered" evidence="4">
    <location>
        <begin position="466"/>
        <end position="512"/>
    </location>
</feature>
<evidence type="ECO:0000256" key="4">
    <source>
        <dbReference type="SAM" id="MobiDB-lite"/>
    </source>
</evidence>
<dbReference type="InterPro" id="IPR012337">
    <property type="entry name" value="RNaseH-like_sf"/>
</dbReference>
<protein>
    <submittedName>
        <fullName evidence="9">Ribonuclease H-like domain-containing protein</fullName>
    </submittedName>
</protein>
<dbReference type="SUPFAM" id="SSF53098">
    <property type="entry name" value="Ribonuclease H-like"/>
    <property type="match status" value="1"/>
</dbReference>
<dbReference type="InterPro" id="IPR013103">
    <property type="entry name" value="RVT_2"/>
</dbReference>
<reference evidence="9" key="1">
    <citation type="journal article" date="2019" name="Sci. Rep.">
        <title>Draft genome of Tanacetum cinerariifolium, the natural source of mosquito coil.</title>
        <authorList>
            <person name="Yamashiro T."/>
            <person name="Shiraishi A."/>
            <person name="Satake H."/>
            <person name="Nakayama K."/>
        </authorList>
    </citation>
    <scope>NUCLEOTIDE SEQUENCE</scope>
</reference>
<evidence type="ECO:0000313" key="9">
    <source>
        <dbReference type="EMBL" id="GEX28022.1"/>
    </source>
</evidence>
<dbReference type="GO" id="GO:0046872">
    <property type="term" value="F:metal ion binding"/>
    <property type="evidence" value="ECO:0007669"/>
    <property type="project" value="UniProtKB-KW"/>
</dbReference>
<keyword evidence="1" id="KW-0645">Protease</keyword>
<feature type="compositionally biased region" description="Polar residues" evidence="4">
    <location>
        <begin position="466"/>
        <end position="485"/>
    </location>
</feature>
<dbReference type="GO" id="GO:0008233">
    <property type="term" value="F:peptidase activity"/>
    <property type="evidence" value="ECO:0007669"/>
    <property type="project" value="UniProtKB-KW"/>
</dbReference>
<comment type="caution">
    <text evidence="9">The sequence shown here is derived from an EMBL/GenBank/DDBJ whole genome shotgun (WGS) entry which is preliminary data.</text>
</comment>
<keyword evidence="3" id="KW-0378">Hydrolase</keyword>
<dbReference type="PANTHER" id="PTHR42648">
    <property type="entry name" value="TRANSPOSASE, PUTATIVE-RELATED"/>
    <property type="match status" value="1"/>
</dbReference>
<evidence type="ECO:0000256" key="1">
    <source>
        <dbReference type="ARBA" id="ARBA00022670"/>
    </source>
</evidence>
<dbReference type="GO" id="GO:0006508">
    <property type="term" value="P:proteolysis"/>
    <property type="evidence" value="ECO:0007669"/>
    <property type="project" value="UniProtKB-KW"/>
</dbReference>
<name>A0A699H545_TANCI</name>
<proteinExistence type="predicted"/>
<dbReference type="Pfam" id="PF07727">
    <property type="entry name" value="RVT_2"/>
    <property type="match status" value="1"/>
</dbReference>
<feature type="domain" description="Reverse transcriptase Ty1/copia-type" evidence="5">
    <location>
        <begin position="984"/>
        <end position="1100"/>
    </location>
</feature>
<accession>A0A699H545</accession>
<organism evidence="9">
    <name type="scientific">Tanacetum cinerariifolium</name>
    <name type="common">Dalmatian daisy</name>
    <name type="synonym">Chrysanthemum cinerariifolium</name>
    <dbReference type="NCBI Taxonomy" id="118510"/>
    <lineage>
        <taxon>Eukaryota</taxon>
        <taxon>Viridiplantae</taxon>
        <taxon>Streptophyta</taxon>
        <taxon>Embryophyta</taxon>
        <taxon>Tracheophyta</taxon>
        <taxon>Spermatophyta</taxon>
        <taxon>Magnoliopsida</taxon>
        <taxon>eudicotyledons</taxon>
        <taxon>Gunneridae</taxon>
        <taxon>Pentapetalae</taxon>
        <taxon>asterids</taxon>
        <taxon>campanulids</taxon>
        <taxon>Asterales</taxon>
        <taxon>Asteraceae</taxon>
        <taxon>Asteroideae</taxon>
        <taxon>Anthemideae</taxon>
        <taxon>Anthemidinae</taxon>
        <taxon>Tanacetum</taxon>
    </lineage>
</organism>
<dbReference type="EMBL" id="BKCJ010098752">
    <property type="protein sequence ID" value="GEX27157.1"/>
    <property type="molecule type" value="Genomic_DNA"/>
</dbReference>
<dbReference type="Gene3D" id="3.30.420.10">
    <property type="entry name" value="Ribonuclease H-like superfamily/Ribonuclease H"/>
    <property type="match status" value="1"/>
</dbReference>
<keyword evidence="2" id="KW-0479">Metal-binding</keyword>
<feature type="compositionally biased region" description="Basic and acidic residues" evidence="4">
    <location>
        <begin position="1"/>
        <end position="15"/>
    </location>
</feature>
<dbReference type="InterPro" id="IPR025724">
    <property type="entry name" value="GAG-pre-integrase_dom"/>
</dbReference>
<sequence>MARSDDDIHSDEEHPQNPPLVPPQTQQILHTVSSIKLPILKKGEYDIWAMKIEHYLGYIDYPIWQVIQNGNGHVSVTTDTNGVIKILPPKIAKQVLDRERERKAKTTLLMALPEDHLAKFHKMTDAKEMFQTLLSQIEIHGVGVSNEDANQKFLRSLPPFWSQVALIMRTKPGIDTLSFDDLYKNLRVFKNDVKGTQNSAVMAYTSSNLGSNNKVKSYSKVCKDTYAKLKKLHDDQREKLRDASVEITAYTLALKKVKAQLLCRQQNQLAYEQKIRLGYGDHRYGSILSYENEVLQSVFINKAIDLERPVNDRYAEGMHAVPPLMTGNYMPSRLDVEIDYSKFTYGPKQTKADESDAKSSEYASCETNSSVDIPKSMPTPVENVPKIVCEPKVFSHLIRDCDFHEKRMARQVDLTKSMNKVTGKRENRPVWNNVQRVNHKNKFVPSAVIINTGRLPVNTARQNFSSQAASTSTARKVTTSRTFVNETRPKSNFHKSHSPHKRPFNSTTASKTNFSNQKANIVRNKSVSDVRGKKETAVKTSVDYDPHRALKDKGIVDSGCSMHMTGNKAHLADYRDFKGGTVAFRGSFGRIIDKGNIKTSKLDFENVYFVKELKHYNLFSVSQMCDKKNKVLFTDTECLMLSSDFKLHDENQVLLKIPRQHNMYSFNLKNIDPSGDLDCLIAKATIDESNKWHRMLGHVNFKNLNKLVKGNLVRGLPFNIFENNHTCVACQKGKQHKASYKAKLVSSMNQPLQILHMDLFGPTSVRSINHKTYYLVITDGFSRFSWVYFLRSKDETTPILKDIIRQAENQFNRKQRIKLTHLQVQKKLTIMQDASTSSTNLVKTASTPVNTASTSVGTASPLREFSVDELSYPLPNDPSMPNLEDIHANPREGIFVDSSYDAEGVVTDFNNLETTMNVSPTPTTRIHSIIPKTQILGDPKLAIQTRSKVKHDSRAHAFKISQALEDARLVDAMQEELLQFNIQKLWILVDLPYGKKAIKIKRVYRNKKDERGVVVKNKARLVGQGHRQEEGIDYDKVFALVARIEAIRIFLAFASYMGFIVYQMYVKSAFLYGTIDEEVYVSQLPGFVDHKYPKKVKQKEDGIFISQDKYVAEILKKFDLMSVKTASTLIETKKPLVKDEEAVDVDVHLYRSMIGSLMYLTASRPDIMFAVCACSRFQVTPKTSHLHAVKRIFRYLKGQPKLGLYTSANLDRKSTT</sequence>
<evidence type="ECO:0000256" key="2">
    <source>
        <dbReference type="ARBA" id="ARBA00022723"/>
    </source>
</evidence>
<dbReference type="PANTHER" id="PTHR42648:SF21">
    <property type="entry name" value="CYSTEINE-RICH RLK (RECEPTOR-LIKE PROTEIN KINASE) 8"/>
    <property type="match status" value="1"/>
</dbReference>
<evidence type="ECO:0000259" key="6">
    <source>
        <dbReference type="Pfam" id="PF13976"/>
    </source>
</evidence>
<evidence type="ECO:0000313" key="8">
    <source>
        <dbReference type="EMBL" id="GEX27157.1"/>
    </source>
</evidence>